<keyword evidence="1" id="KW-0472">Membrane</keyword>
<feature type="transmembrane region" description="Helical" evidence="1">
    <location>
        <begin position="83"/>
        <end position="103"/>
    </location>
</feature>
<evidence type="ECO:0008006" key="4">
    <source>
        <dbReference type="Google" id="ProtNLM"/>
    </source>
</evidence>
<dbReference type="PANTHER" id="PTHR47516:SF3">
    <property type="entry name" value="SERPENTINE RECEPTOR, CLASS U"/>
    <property type="match status" value="1"/>
</dbReference>
<keyword evidence="1" id="KW-1133">Transmembrane helix</keyword>
<keyword evidence="1" id="KW-0812">Transmembrane</keyword>
<feature type="transmembrane region" description="Helical" evidence="1">
    <location>
        <begin position="186"/>
        <end position="206"/>
    </location>
</feature>
<feature type="transmembrane region" description="Helical" evidence="1">
    <location>
        <begin position="145"/>
        <end position="165"/>
    </location>
</feature>
<dbReference type="AlphaFoldDB" id="A0A2G5VSW8"/>
<protein>
    <recommendedName>
        <fullName evidence="4">G-protein coupled receptors family 1 profile domain-containing protein</fullName>
    </recommendedName>
</protein>
<evidence type="ECO:0000256" key="1">
    <source>
        <dbReference type="SAM" id="Phobius"/>
    </source>
</evidence>
<organism evidence="2 3">
    <name type="scientific">Caenorhabditis nigoni</name>
    <dbReference type="NCBI Taxonomy" id="1611254"/>
    <lineage>
        <taxon>Eukaryota</taxon>
        <taxon>Metazoa</taxon>
        <taxon>Ecdysozoa</taxon>
        <taxon>Nematoda</taxon>
        <taxon>Chromadorea</taxon>
        <taxon>Rhabditida</taxon>
        <taxon>Rhabditina</taxon>
        <taxon>Rhabditomorpha</taxon>
        <taxon>Rhabditoidea</taxon>
        <taxon>Rhabditidae</taxon>
        <taxon>Peloderinae</taxon>
        <taxon>Caenorhabditis</taxon>
    </lineage>
</organism>
<feature type="transmembrane region" description="Helical" evidence="1">
    <location>
        <begin position="46"/>
        <end position="71"/>
    </location>
</feature>
<dbReference type="Pfam" id="PF10322">
    <property type="entry name" value="7TM_GPCR_Sru"/>
    <property type="match status" value="1"/>
</dbReference>
<comment type="caution">
    <text evidence="2">The sequence shown here is derived from an EMBL/GenBank/DDBJ whole genome shotgun (WGS) entry which is preliminary data.</text>
</comment>
<name>A0A2G5VSW8_9PELO</name>
<dbReference type="Proteomes" id="UP000230233">
    <property type="component" value="Chromosome I"/>
</dbReference>
<feature type="transmembrane region" description="Helical" evidence="1">
    <location>
        <begin position="7"/>
        <end position="26"/>
    </location>
</feature>
<dbReference type="EMBL" id="PDUG01000001">
    <property type="protein sequence ID" value="PIC54874.1"/>
    <property type="molecule type" value="Genomic_DNA"/>
</dbReference>
<accession>A0A2G5VSW8</accession>
<keyword evidence="3" id="KW-1185">Reference proteome</keyword>
<dbReference type="PANTHER" id="PTHR47516">
    <property type="entry name" value="SERPENTINE RECEPTOR, CLASS U-RELATED"/>
    <property type="match status" value="1"/>
</dbReference>
<gene>
    <name evidence="2" type="primary">Cnig_chr_I.g3947</name>
    <name evidence="2" type="ORF">B9Z55_003947</name>
</gene>
<feature type="transmembrane region" description="Helical" evidence="1">
    <location>
        <begin position="212"/>
        <end position="237"/>
    </location>
</feature>
<dbReference type="InterPro" id="IPR003839">
    <property type="entry name" value="7TM_GPCR_serpentine_rcpt_Sru"/>
</dbReference>
<dbReference type="OrthoDB" id="5862781at2759"/>
<evidence type="ECO:0000313" key="3">
    <source>
        <dbReference type="Proteomes" id="UP000230233"/>
    </source>
</evidence>
<sequence>MLYIQFLIMEYFNFCHILINFLVSRIPNSGFLDVGQICQMEQLMSIMVFLSYAVVYAKNFSTISFCLIRVYLLFAETWKKESFFVLIFLILIFSISFAFILALPRYMTGASCVATNPPFPADSVMITSNQPEISMTLSNMIDVTFYPSVIITIVCLNILIMRKLWRKRNQSNMLRRKYDRKAEKSLTITMILILLPVVINSSISVIESFGSFSIVLYIIRPWLIDARAHIIVCWFYYTHPIFCKKKQCSRVTVRRTKDTK</sequence>
<proteinExistence type="predicted"/>
<reference evidence="3" key="1">
    <citation type="submission" date="2017-10" db="EMBL/GenBank/DDBJ databases">
        <title>Rapid genome shrinkage in a self-fertile nematode reveals novel sperm competition proteins.</title>
        <authorList>
            <person name="Yin D."/>
            <person name="Schwarz E.M."/>
            <person name="Thomas C.G."/>
            <person name="Felde R.L."/>
            <person name="Korf I.F."/>
            <person name="Cutter A.D."/>
            <person name="Schartner C.M."/>
            <person name="Ralston E.J."/>
            <person name="Meyer B.J."/>
            <person name="Haag E.S."/>
        </authorList>
    </citation>
    <scope>NUCLEOTIDE SEQUENCE [LARGE SCALE GENOMIC DNA]</scope>
    <source>
        <strain evidence="3">JU1422</strain>
    </source>
</reference>
<evidence type="ECO:0000313" key="2">
    <source>
        <dbReference type="EMBL" id="PIC54874.1"/>
    </source>
</evidence>